<evidence type="ECO:0000313" key="3">
    <source>
        <dbReference type="EMBL" id="RPF22425.1"/>
    </source>
</evidence>
<evidence type="ECO:0000256" key="1">
    <source>
        <dbReference type="SAM" id="MobiDB-lite"/>
    </source>
</evidence>
<dbReference type="OrthoDB" id="9806951at2"/>
<feature type="compositionally biased region" description="Basic and acidic residues" evidence="1">
    <location>
        <begin position="698"/>
        <end position="713"/>
    </location>
</feature>
<dbReference type="InterPro" id="IPR027417">
    <property type="entry name" value="P-loop_NTPase"/>
</dbReference>
<dbReference type="SUPFAM" id="SSF52540">
    <property type="entry name" value="P-loop containing nucleoside triphosphate hydrolases"/>
    <property type="match status" value="2"/>
</dbReference>
<dbReference type="PANTHER" id="PTHR42957:SF1">
    <property type="entry name" value="HELICASE MJ1565-RELATED"/>
    <property type="match status" value="1"/>
</dbReference>
<feature type="domain" description="AAA+ ATPase" evidence="2">
    <location>
        <begin position="57"/>
        <end position="341"/>
    </location>
</feature>
<gene>
    <name evidence="3" type="ORF">EDD34_3085</name>
</gene>
<dbReference type="Gene3D" id="3.40.50.300">
    <property type="entry name" value="P-loop containing nucleotide triphosphate hydrolases"/>
    <property type="match status" value="2"/>
</dbReference>
<protein>
    <submittedName>
        <fullName evidence="3">Uncharacterized protein DUF87</fullName>
    </submittedName>
</protein>
<feature type="region of interest" description="Disordered" evidence="1">
    <location>
        <begin position="676"/>
        <end position="715"/>
    </location>
</feature>
<feature type="compositionally biased region" description="Polar residues" evidence="1">
    <location>
        <begin position="678"/>
        <end position="692"/>
    </location>
</feature>
<dbReference type="SMART" id="SM00382">
    <property type="entry name" value="AAA"/>
    <property type="match status" value="2"/>
</dbReference>
<dbReference type="CDD" id="cd01127">
    <property type="entry name" value="TrwB_TraG_TraD_VirD4"/>
    <property type="match status" value="1"/>
</dbReference>
<feature type="domain" description="AAA+ ATPase" evidence="2">
    <location>
        <begin position="738"/>
        <end position="1058"/>
    </location>
</feature>
<dbReference type="InterPro" id="IPR002789">
    <property type="entry name" value="HerA_central"/>
</dbReference>
<comment type="caution">
    <text evidence="3">The sequence shown here is derived from an EMBL/GenBank/DDBJ whole genome shotgun (WGS) entry which is preliminary data.</text>
</comment>
<dbReference type="PANTHER" id="PTHR42957">
    <property type="entry name" value="HELICASE MJ1565-RELATED"/>
    <property type="match status" value="1"/>
</dbReference>
<feature type="region of interest" description="Disordered" evidence="1">
    <location>
        <begin position="628"/>
        <end position="663"/>
    </location>
</feature>
<dbReference type="EMBL" id="RKQZ01000001">
    <property type="protein sequence ID" value="RPF22425.1"/>
    <property type="molecule type" value="Genomic_DNA"/>
</dbReference>
<proteinExistence type="predicted"/>
<keyword evidence="4" id="KW-1185">Reference proteome</keyword>
<dbReference type="RefSeq" id="WP_123815340.1">
    <property type="nucleotide sequence ID" value="NZ_RKQZ01000001.1"/>
</dbReference>
<dbReference type="Pfam" id="PF01935">
    <property type="entry name" value="DUF87"/>
    <property type="match status" value="1"/>
</dbReference>
<dbReference type="AlphaFoldDB" id="A0A3N4ZNB2"/>
<reference evidence="3 4" key="1">
    <citation type="submission" date="2018-11" db="EMBL/GenBank/DDBJ databases">
        <title>Sequencing the genomes of 1000 actinobacteria strains.</title>
        <authorList>
            <person name="Klenk H.-P."/>
        </authorList>
    </citation>
    <scope>NUCLEOTIDE SEQUENCE [LARGE SCALE GENOMIC DNA]</scope>
    <source>
        <strain evidence="3 4">DSM 15700</strain>
    </source>
</reference>
<evidence type="ECO:0000313" key="4">
    <source>
        <dbReference type="Proteomes" id="UP000280501"/>
    </source>
</evidence>
<accession>A0A3N4ZNB2</accession>
<feature type="compositionally biased region" description="Basic and acidic residues" evidence="1">
    <location>
        <begin position="633"/>
        <end position="645"/>
    </location>
</feature>
<dbReference type="InterPro" id="IPR008571">
    <property type="entry name" value="HerA-like"/>
</dbReference>
<name>A0A3N4ZNB2_9MICO</name>
<sequence length="1122" mass="121664">MREREREALKGLASANWAVSKDGIWEDPRTHIAGINGPALGTVMAGFDVAKASSGESPTGVVVTGRPGSGKSHLVSAVRSKSIAAGGYFFALDLRHERQFWPKLTEDVLSCLLRPLKNGPTQAETLRSRLSRALDLPEPLHRQLVGPDRITRSGLDGIVDALGEKDPQLAFECGHTLRALVLLLATRSVAARELARAYLTSEEEQVTGERAEWGIRARSRSGHETVGELFKLIALTGPSVIALDQIDTLVQQSNRPTGSAAPEVQHETAVGSADSDSLESLRMKKFEEVGSGLMELREVTRRSLVLVACMDSVWEGIELHALGSVAQRFRRAQQLKFLPSPEIALTLIERRFALAFGQLNVTPPYASWPIHPDAFRDAVHFTARGLIRRVDDHLQECLNSDQVTELMSLAASAAEQIPERMPEQPPSGDETAFAAMDRKLADLMQNDAALVANVAEAFDAKREDERMPQLMRSALTWWVEEQGEARTRYRVPHETMAAGNPALHGELHHIVDEDTEDRIDRSFRAIASSNGNAVITRVKRVLNYTGVDPEVSKRKAYILRTGDWSGGPKTRQMVQEFTDAGGIVIDLPRVDMETDLRTFAALERLSTTEPSDEFRTWLLNRRPTGRTGILRRVFGDPRDDGDVRASEPGPPAPAQSGDGSTPVAGHVASAQVVVGETIPTQATSDDAATRESSSGEDVENRPPSDMNGEHHASSDPLMLDIGTVMDTGAPVSITLESLRKHAAIFAGSGSGKTVLIRRLVEECALRGVSAIVLDPNNDLARLGDAWPRLPNGWGPHDAERAEDYLSNTDVVVWTPRREAGRPLTFHPLPDFAAVVDDPDEFLQAIDTAVDALAPRARVNGATAKADLHRAVLKEALRHFARRPRGGLGAFLELLGDLPAGVTKLANAHQMAADMAQTLRAAMINDPMFGESGEPVDPGVLLTPPEGKRARISVISLVGLPTEEQRQSFVNQLQMALFAWIKRNPAGDRPLGGLLVMDEAQTIAPSGALTASTSSTLALASQARKYGLGLVFATQAPRGIHNRIAGNAATQFFGFLNSPAQIAAVKEMAAAKGSVVPDISRLRAGQFYSVAEGLTFQRIRTPICLSHHPSSPLTVEEVVDRAR</sequence>
<dbReference type="Proteomes" id="UP000280501">
    <property type="component" value="Unassembled WGS sequence"/>
</dbReference>
<organism evidence="3 4">
    <name type="scientific">Myceligenerans xiligouense</name>
    <dbReference type="NCBI Taxonomy" id="253184"/>
    <lineage>
        <taxon>Bacteria</taxon>
        <taxon>Bacillati</taxon>
        <taxon>Actinomycetota</taxon>
        <taxon>Actinomycetes</taxon>
        <taxon>Micrococcales</taxon>
        <taxon>Promicromonosporaceae</taxon>
        <taxon>Myceligenerans</taxon>
    </lineage>
</organism>
<evidence type="ECO:0000259" key="2">
    <source>
        <dbReference type="SMART" id="SM00382"/>
    </source>
</evidence>
<dbReference type="InterPro" id="IPR003593">
    <property type="entry name" value="AAA+_ATPase"/>
</dbReference>